<dbReference type="Proteomes" id="UP000327236">
    <property type="component" value="Unassembled WGS sequence"/>
</dbReference>
<dbReference type="PROSITE" id="PS51219">
    <property type="entry name" value="DPCK"/>
    <property type="match status" value="1"/>
</dbReference>
<comment type="subcellular location">
    <subcellularLocation>
        <location evidence="3">Cytoplasm</location>
    </subcellularLocation>
</comment>
<evidence type="ECO:0000313" key="8">
    <source>
        <dbReference type="Proteomes" id="UP001385848"/>
    </source>
</evidence>
<keyword evidence="2 3" id="KW-0067">ATP-binding</keyword>
<evidence type="ECO:0000313" key="7">
    <source>
        <dbReference type="Proteomes" id="UP000327236"/>
    </source>
</evidence>
<feature type="binding site" evidence="3">
    <location>
        <begin position="12"/>
        <end position="17"/>
    </location>
    <ligand>
        <name>ATP</name>
        <dbReference type="ChEBI" id="CHEBI:30616"/>
    </ligand>
</feature>
<comment type="function">
    <text evidence="3">Catalyzes the phosphorylation of the 3'-hydroxyl group of dephosphocoenzyme A to form coenzyme A.</text>
</comment>
<dbReference type="CDD" id="cd02022">
    <property type="entry name" value="DPCK"/>
    <property type="match status" value="1"/>
</dbReference>
<keyword evidence="3" id="KW-0173">Coenzyme A biosynthesis</keyword>
<evidence type="ECO:0000256" key="2">
    <source>
        <dbReference type="ARBA" id="ARBA00022840"/>
    </source>
</evidence>
<dbReference type="Proteomes" id="UP001385848">
    <property type="component" value="Unassembled WGS sequence"/>
</dbReference>
<comment type="similarity">
    <text evidence="3">Belongs to the CoaE family.</text>
</comment>
<keyword evidence="3" id="KW-0963">Cytoplasm</keyword>
<dbReference type="GO" id="GO:0005524">
    <property type="term" value="F:ATP binding"/>
    <property type="evidence" value="ECO:0007669"/>
    <property type="project" value="UniProtKB-UniRule"/>
</dbReference>
<evidence type="ECO:0000256" key="4">
    <source>
        <dbReference type="NCBIfam" id="TIGR00152"/>
    </source>
</evidence>
<dbReference type="GO" id="GO:0015937">
    <property type="term" value="P:coenzyme A biosynthetic process"/>
    <property type="evidence" value="ECO:0007669"/>
    <property type="project" value="UniProtKB-UniRule"/>
</dbReference>
<sequence length="204" mass="23050">MTFYLAITGGIASGKTTADNYFKELGLPVIDSDEIAHNLLKRNTEVTKQICQLFGQSCILPSGDVNRKELGRLVFNDSEKLKLLNQITHPAIFAEIKRKKAAIKSGICVVDIPLLFESKQQKYYDASLLIYVPEQVQLERLMRRDNLDREHAMAKIKSQMSTNMKLKLATYSVANTGTIEVLQDKLNKILQEVKEKEDAMSKLS</sequence>
<name>A0A5N1IE14_LACJE</name>
<dbReference type="NCBIfam" id="TIGR00152">
    <property type="entry name" value="dephospho-CoA kinase"/>
    <property type="match status" value="1"/>
</dbReference>
<evidence type="ECO:0000313" key="5">
    <source>
        <dbReference type="EMBL" id="KAA9323336.1"/>
    </source>
</evidence>
<dbReference type="InterPro" id="IPR001977">
    <property type="entry name" value="Depp_CoAkinase"/>
</dbReference>
<keyword evidence="1 3" id="KW-0547">Nucleotide-binding</keyword>
<dbReference type="RefSeq" id="WP_006588275.1">
    <property type="nucleotide sequence ID" value="NZ_CATOUV010000001.1"/>
</dbReference>
<dbReference type="HAMAP" id="MF_00376">
    <property type="entry name" value="Dephospho_CoA_kinase"/>
    <property type="match status" value="1"/>
</dbReference>
<comment type="pathway">
    <text evidence="3">Cofactor biosynthesis; coenzyme A biosynthesis; CoA from (R)-pantothenate: step 5/5.</text>
</comment>
<dbReference type="AlphaFoldDB" id="A0A5N1IE14"/>
<dbReference type="OrthoDB" id="9812943at2"/>
<dbReference type="SUPFAM" id="SSF52540">
    <property type="entry name" value="P-loop containing nucleoside triphosphate hydrolases"/>
    <property type="match status" value="1"/>
</dbReference>
<dbReference type="KEGG" id="lje:BUE77_06455"/>
<reference evidence="5 7" key="1">
    <citation type="submission" date="2019-09" db="EMBL/GenBank/DDBJ databases">
        <title>Draft genome sequence assemblies of isolates from the urinary tract.</title>
        <authorList>
            <person name="Mores C.R."/>
            <person name="Putonti C."/>
            <person name="Wolfe A.J."/>
        </authorList>
    </citation>
    <scope>NUCLEOTIDE SEQUENCE [LARGE SCALE GENOMIC DNA]</scope>
    <source>
        <strain evidence="5 7">UMB246</strain>
    </source>
</reference>
<proteinExistence type="inferred from homology"/>
<dbReference type="PANTHER" id="PTHR10695:SF46">
    <property type="entry name" value="BIFUNCTIONAL COENZYME A SYNTHASE-RELATED"/>
    <property type="match status" value="1"/>
</dbReference>
<evidence type="ECO:0000313" key="6">
    <source>
        <dbReference type="EMBL" id="MEL0565593.1"/>
    </source>
</evidence>
<evidence type="ECO:0000256" key="1">
    <source>
        <dbReference type="ARBA" id="ARBA00022741"/>
    </source>
</evidence>
<accession>A0A5N1IE14</accession>
<protein>
    <recommendedName>
        <fullName evidence="3 4">Dephospho-CoA kinase</fullName>
        <ecNumber evidence="3 4">2.7.1.24</ecNumber>
    </recommendedName>
    <alternativeName>
        <fullName evidence="3">Dephosphocoenzyme A kinase</fullName>
    </alternativeName>
</protein>
<dbReference type="PANTHER" id="PTHR10695">
    <property type="entry name" value="DEPHOSPHO-COA KINASE-RELATED"/>
    <property type="match status" value="1"/>
</dbReference>
<keyword evidence="3 5" id="KW-0418">Kinase</keyword>
<dbReference type="EC" id="2.7.1.24" evidence="3 4"/>
<keyword evidence="8" id="KW-1185">Reference proteome</keyword>
<keyword evidence="3 5" id="KW-0808">Transferase</keyword>
<dbReference type="GO" id="GO:0004140">
    <property type="term" value="F:dephospho-CoA kinase activity"/>
    <property type="evidence" value="ECO:0007669"/>
    <property type="project" value="UniProtKB-UniRule"/>
</dbReference>
<dbReference type="Gene3D" id="3.40.50.300">
    <property type="entry name" value="P-loop containing nucleotide triphosphate hydrolases"/>
    <property type="match status" value="1"/>
</dbReference>
<gene>
    <name evidence="3 6" type="primary">coaE</name>
    <name evidence="6" type="ORF">AAC431_06615</name>
    <name evidence="5" type="ORF">F6H94_03000</name>
</gene>
<dbReference type="Pfam" id="PF01121">
    <property type="entry name" value="CoaE"/>
    <property type="match status" value="1"/>
</dbReference>
<comment type="catalytic activity">
    <reaction evidence="3">
        <text>3'-dephospho-CoA + ATP = ADP + CoA + H(+)</text>
        <dbReference type="Rhea" id="RHEA:18245"/>
        <dbReference type="ChEBI" id="CHEBI:15378"/>
        <dbReference type="ChEBI" id="CHEBI:30616"/>
        <dbReference type="ChEBI" id="CHEBI:57287"/>
        <dbReference type="ChEBI" id="CHEBI:57328"/>
        <dbReference type="ChEBI" id="CHEBI:456216"/>
        <dbReference type="EC" id="2.7.1.24"/>
    </reaction>
</comment>
<dbReference type="UniPathway" id="UPA00241">
    <property type="reaction ID" value="UER00356"/>
</dbReference>
<comment type="caution">
    <text evidence="5">The sequence shown here is derived from an EMBL/GenBank/DDBJ whole genome shotgun (WGS) entry which is preliminary data.</text>
</comment>
<dbReference type="InterPro" id="IPR027417">
    <property type="entry name" value="P-loop_NTPase"/>
</dbReference>
<evidence type="ECO:0000256" key="3">
    <source>
        <dbReference type="HAMAP-Rule" id="MF_00376"/>
    </source>
</evidence>
<organism evidence="5 7">
    <name type="scientific">Lactobacillus jensenii</name>
    <dbReference type="NCBI Taxonomy" id="109790"/>
    <lineage>
        <taxon>Bacteria</taxon>
        <taxon>Bacillati</taxon>
        <taxon>Bacillota</taxon>
        <taxon>Bacilli</taxon>
        <taxon>Lactobacillales</taxon>
        <taxon>Lactobacillaceae</taxon>
        <taxon>Lactobacillus</taxon>
    </lineage>
</organism>
<dbReference type="EMBL" id="VYWW01000009">
    <property type="protein sequence ID" value="KAA9323336.1"/>
    <property type="molecule type" value="Genomic_DNA"/>
</dbReference>
<dbReference type="EMBL" id="JBBVUL010000012">
    <property type="protein sequence ID" value="MEL0565593.1"/>
    <property type="molecule type" value="Genomic_DNA"/>
</dbReference>
<dbReference type="GeneID" id="31743354"/>
<reference evidence="6 8" key="2">
    <citation type="submission" date="2024-04" db="EMBL/GenBank/DDBJ databases">
        <title>Three lactobacilli isolated from voided urine samples from females with type 2 diabetes.</title>
        <authorList>
            <person name="Kula A."/>
            <person name="Stegman N."/>
            <person name="Putonti C."/>
        </authorList>
    </citation>
    <scope>NUCLEOTIDE SEQUENCE [LARGE SCALE GENOMIC DNA]</scope>
    <source>
        <strain evidence="6 8">1855</strain>
    </source>
</reference>
<dbReference type="GO" id="GO:0005737">
    <property type="term" value="C:cytoplasm"/>
    <property type="evidence" value="ECO:0007669"/>
    <property type="project" value="UniProtKB-SubCell"/>
</dbReference>